<sequence>MKIIPHNLFQTHIASFNISDEPEFQYFLDLIKRMPEDIKEKENITNQLGNTSSYGSHQRNIKMTDLAESFPAYEDEEWICVRKEVAKLLNHLPKLYVDMHFNMGVSSWVKNREFELTNIWMVKYKEGDYQAWHTHPNSALSAVLFLEVPDGINANTFPDGLLHLLSNGTYDEHTLEVNHSYYIKPEPGLVVVFPSSIGHIAYPFKGPGQRTVISFNFNDKMGLASFDKITGKYLLSGPNNKVYELTEYLDDK</sequence>
<dbReference type="EMBL" id="UINC01142086">
    <property type="protein sequence ID" value="SVD30210.1"/>
    <property type="molecule type" value="Genomic_DNA"/>
</dbReference>
<name>A0A382U7E6_9ZZZZ</name>
<dbReference type="Gene3D" id="2.60.120.620">
    <property type="entry name" value="q2cbj1_9rhob like domain"/>
    <property type="match status" value="1"/>
</dbReference>
<evidence type="ECO:0000313" key="1">
    <source>
        <dbReference type="EMBL" id="SVD30210.1"/>
    </source>
</evidence>
<evidence type="ECO:0008006" key="2">
    <source>
        <dbReference type="Google" id="ProtNLM"/>
    </source>
</evidence>
<dbReference type="InterPro" id="IPR012668">
    <property type="entry name" value="CHP02466"/>
</dbReference>
<gene>
    <name evidence="1" type="ORF">METZ01_LOCUS383064</name>
</gene>
<reference evidence="1" key="1">
    <citation type="submission" date="2018-05" db="EMBL/GenBank/DDBJ databases">
        <authorList>
            <person name="Lanie J.A."/>
            <person name="Ng W.-L."/>
            <person name="Kazmierczak K.M."/>
            <person name="Andrzejewski T.M."/>
            <person name="Davidsen T.M."/>
            <person name="Wayne K.J."/>
            <person name="Tettelin H."/>
            <person name="Glass J.I."/>
            <person name="Rusch D."/>
            <person name="Podicherti R."/>
            <person name="Tsui H.-C.T."/>
            <person name="Winkler M.E."/>
        </authorList>
    </citation>
    <scope>NUCLEOTIDE SEQUENCE</scope>
</reference>
<dbReference type="Pfam" id="PF13759">
    <property type="entry name" value="2OG-FeII_Oxy_5"/>
    <property type="match status" value="1"/>
</dbReference>
<dbReference type="AlphaFoldDB" id="A0A382U7E6"/>
<protein>
    <recommendedName>
        <fullName evidence="2">Fe2OG dioxygenase domain-containing protein</fullName>
    </recommendedName>
</protein>
<accession>A0A382U7E6</accession>
<organism evidence="1">
    <name type="scientific">marine metagenome</name>
    <dbReference type="NCBI Taxonomy" id="408172"/>
    <lineage>
        <taxon>unclassified sequences</taxon>
        <taxon>metagenomes</taxon>
        <taxon>ecological metagenomes</taxon>
    </lineage>
</organism>
<proteinExistence type="predicted"/>